<organism evidence="14 16">
    <name type="scientific">Iris pallida</name>
    <name type="common">Sweet iris</name>
    <dbReference type="NCBI Taxonomy" id="29817"/>
    <lineage>
        <taxon>Eukaryota</taxon>
        <taxon>Viridiplantae</taxon>
        <taxon>Streptophyta</taxon>
        <taxon>Embryophyta</taxon>
        <taxon>Tracheophyta</taxon>
        <taxon>Spermatophyta</taxon>
        <taxon>Magnoliopsida</taxon>
        <taxon>Liliopsida</taxon>
        <taxon>Asparagales</taxon>
        <taxon>Iridaceae</taxon>
        <taxon>Iridoideae</taxon>
        <taxon>Irideae</taxon>
        <taxon>Iris</taxon>
    </lineage>
</organism>
<evidence type="ECO:0000256" key="5">
    <source>
        <dbReference type="ARBA" id="ARBA00023015"/>
    </source>
</evidence>
<feature type="domain" description="NAC" evidence="13">
    <location>
        <begin position="9"/>
        <end position="161"/>
    </location>
</feature>
<evidence type="ECO:0000256" key="1">
    <source>
        <dbReference type="ARBA" id="ARBA00004123"/>
    </source>
</evidence>
<dbReference type="Gene3D" id="2.170.150.80">
    <property type="entry name" value="NAC domain"/>
    <property type="match status" value="2"/>
</dbReference>
<proteinExistence type="predicted"/>
<feature type="region of interest" description="Disordered" evidence="12">
    <location>
        <begin position="179"/>
        <end position="198"/>
    </location>
</feature>
<reference evidence="14" key="1">
    <citation type="journal article" date="2023" name="GigaByte">
        <title>Genome assembly of the bearded iris, Iris pallida Lam.</title>
        <authorList>
            <person name="Bruccoleri R.E."/>
            <person name="Oakeley E.J."/>
            <person name="Faust A.M.E."/>
            <person name="Altorfer M."/>
            <person name="Dessus-Babus S."/>
            <person name="Burckhardt D."/>
            <person name="Oertli M."/>
            <person name="Naumann U."/>
            <person name="Petersen F."/>
            <person name="Wong J."/>
        </authorList>
    </citation>
    <scope>NUCLEOTIDE SEQUENCE</scope>
    <source>
        <strain evidence="14">GSM-AAB239-AS_SAM_17_03QT</strain>
    </source>
</reference>
<feature type="coiled-coil region" evidence="11">
    <location>
        <begin position="895"/>
        <end position="964"/>
    </location>
</feature>
<keyword evidence="8" id="KW-0010">Activator</keyword>
<dbReference type="SUPFAM" id="SSF101941">
    <property type="entry name" value="NAC domain"/>
    <property type="match status" value="2"/>
</dbReference>
<keyword evidence="5" id="KW-0805">Transcription regulation</keyword>
<reference evidence="14" key="2">
    <citation type="submission" date="2023-04" db="EMBL/GenBank/DDBJ databases">
        <authorList>
            <person name="Bruccoleri R.E."/>
            <person name="Oakeley E.J."/>
            <person name="Faust A.-M."/>
            <person name="Dessus-Babus S."/>
            <person name="Altorfer M."/>
            <person name="Burckhardt D."/>
            <person name="Oertli M."/>
            <person name="Naumann U."/>
            <person name="Petersen F."/>
            <person name="Wong J."/>
        </authorList>
    </citation>
    <scope>NUCLEOTIDE SEQUENCE</scope>
    <source>
        <strain evidence="14">GSM-AAB239-AS_SAM_17_03QT</strain>
        <tissue evidence="14">Leaf</tissue>
    </source>
</reference>
<keyword evidence="3" id="KW-0812">Transmembrane</keyword>
<dbReference type="InterPro" id="IPR036093">
    <property type="entry name" value="NAC_dom_sf"/>
</dbReference>
<dbReference type="PROSITE" id="PS51005">
    <property type="entry name" value="NAC"/>
    <property type="match status" value="2"/>
</dbReference>
<keyword evidence="4" id="KW-1133">Transmembrane helix</keyword>
<feature type="region of interest" description="Disordered" evidence="12">
    <location>
        <begin position="574"/>
        <end position="612"/>
    </location>
</feature>
<feature type="domain" description="NAC" evidence="13">
    <location>
        <begin position="417"/>
        <end position="569"/>
    </location>
</feature>
<evidence type="ECO:0000256" key="3">
    <source>
        <dbReference type="ARBA" id="ARBA00022692"/>
    </source>
</evidence>
<evidence type="ECO:0000313" key="15">
    <source>
        <dbReference type="EMBL" id="KAJ6817154.1"/>
    </source>
</evidence>
<dbReference type="PANTHER" id="PTHR31744:SF216">
    <property type="entry name" value="NAC TRANSCRIPTION FACTOR"/>
    <property type="match status" value="1"/>
</dbReference>
<dbReference type="AlphaFoldDB" id="A0AAX6DZP6"/>
<comment type="caution">
    <text evidence="14">The sequence shown here is derived from an EMBL/GenBank/DDBJ whole genome shotgun (WGS) entry which is preliminary data.</text>
</comment>
<evidence type="ECO:0000256" key="4">
    <source>
        <dbReference type="ARBA" id="ARBA00022989"/>
    </source>
</evidence>
<evidence type="ECO:0000256" key="7">
    <source>
        <dbReference type="ARBA" id="ARBA00023136"/>
    </source>
</evidence>
<comment type="subcellular location">
    <subcellularLocation>
        <location evidence="2">Membrane</location>
        <topology evidence="2">Single-pass membrane protein</topology>
    </subcellularLocation>
    <subcellularLocation>
        <location evidence="1">Nucleus</location>
    </subcellularLocation>
</comment>
<sequence>MTVVPPNALPLGYRFHPTEEELVGHYLKRKIGGVRTAFDVIPEIDVYKYEPWDLPDKSLIRSEDPEWFFFSQKDRKYPTGHRSNRATKAGYWKATGRDREIRSKGPASPSVIGMKKILVFHLGRAPKGVNTSWIMHEYRCSQPEYVFGKQGGYALYRLFRKVEEKNVYCRSDGSILYPLPPKASPGGTQHEEDGSEEIDSPMISKPILLSLVPVLKVEQKFLPETVENQSSGIKRWLSDNEDHASLKVDDGYCNNHMALDVEGNHEVKGGSMICDPKSHRLLITTAEAEAAAAAATTTKLYSNDDPPTDVIPTSGDSLAPIGSAAQVELTDNQTNSSESSREYVNDTVVEDSASLLRLNIYPSSEDPNLCHATADGSSSSCKLVDTEDLHPSRSPLANKTQKLKFEGKMMAVPPEVLPLGFRFHPTDVELVSHFLKRKLNGQIGEIDIIPEIDICKCEPWDLPYKSPLGLDASEWFFFSSKDKKYPTGNRSNRATTGGYWKVSGRDRAVRSKSPAARAVIGMKKSLIYYQGRAPKGVHTHWVMHEYRATEPEFEYGEQAGLVIYRLFQKGDEKNQTCTGDETERSGLSSSPTKSSPGDTENEGETVELDAPKHQVSVVSDLQQERQSLSNTVENQSSGITTCMSDKADFSSLKLNPEGRFNDNLVVVDLDSDNNGKVGETLVSRCLSSLFTSTARRKPPPEIFKVGPIASAAPAAFSADPTSVLSMPNTVTRVNESTTLSRINIRPSGIDLSLRRAQPSGHIIDNEESHPSSSTLVGQIQERCSTALCSHLTAIAARASSCNNQLLSGVVSTDSSHISVHLRLLRTLFSKSLAELTLELLKDGAESAKVVSSASGMQKDLAKHLQSVIDQAYALRVHLDQQNHIIGLNLEPIDQLERLEADMPRLTARLESLQLDIDRTAALVLQRRLQSGGTKDNLAELREELGRLSSDVACKERQMKKLRAEKPRHELTVTLASNFIKKLEADYAALAEPFRDYFVPGN</sequence>
<keyword evidence="11" id="KW-0175">Coiled coil</keyword>
<evidence type="ECO:0000313" key="14">
    <source>
        <dbReference type="EMBL" id="KAJ6797254.1"/>
    </source>
</evidence>
<keyword evidence="9" id="KW-0804">Transcription</keyword>
<evidence type="ECO:0000313" key="16">
    <source>
        <dbReference type="Proteomes" id="UP001140949"/>
    </source>
</evidence>
<protein>
    <submittedName>
        <fullName evidence="14">NAC domain-containing protein 62-like</fullName>
    </submittedName>
</protein>
<keyword evidence="7" id="KW-0472">Membrane</keyword>
<keyword evidence="6" id="KW-0238">DNA-binding</keyword>
<dbReference type="EMBL" id="JANAVB010040820">
    <property type="protein sequence ID" value="KAJ6797254.1"/>
    <property type="molecule type" value="Genomic_DNA"/>
</dbReference>
<dbReference type="PANTHER" id="PTHR31744">
    <property type="entry name" value="PROTEIN CUP-SHAPED COTYLEDON 2-RELATED"/>
    <property type="match status" value="1"/>
</dbReference>
<dbReference type="GO" id="GO:0000976">
    <property type="term" value="F:transcription cis-regulatory region binding"/>
    <property type="evidence" value="ECO:0007669"/>
    <property type="project" value="UniProtKB-ARBA"/>
</dbReference>
<keyword evidence="10" id="KW-0539">Nucleus</keyword>
<evidence type="ECO:0000256" key="6">
    <source>
        <dbReference type="ARBA" id="ARBA00023125"/>
    </source>
</evidence>
<evidence type="ECO:0000256" key="8">
    <source>
        <dbReference type="ARBA" id="ARBA00023159"/>
    </source>
</evidence>
<name>A0AAX6DZP6_IRIPA</name>
<dbReference type="GO" id="GO:0016020">
    <property type="term" value="C:membrane"/>
    <property type="evidence" value="ECO:0007669"/>
    <property type="project" value="UniProtKB-SubCell"/>
</dbReference>
<dbReference type="GO" id="GO:0005634">
    <property type="term" value="C:nucleus"/>
    <property type="evidence" value="ECO:0007669"/>
    <property type="project" value="UniProtKB-SubCell"/>
</dbReference>
<dbReference type="GO" id="GO:0006355">
    <property type="term" value="P:regulation of DNA-templated transcription"/>
    <property type="evidence" value="ECO:0007669"/>
    <property type="project" value="InterPro"/>
</dbReference>
<feature type="compositionally biased region" description="Low complexity" evidence="12">
    <location>
        <begin position="585"/>
        <end position="597"/>
    </location>
</feature>
<evidence type="ECO:0000256" key="9">
    <source>
        <dbReference type="ARBA" id="ARBA00023163"/>
    </source>
</evidence>
<evidence type="ECO:0000256" key="2">
    <source>
        <dbReference type="ARBA" id="ARBA00004167"/>
    </source>
</evidence>
<gene>
    <name evidence="14" type="ORF">M6B38_216250</name>
    <name evidence="15" type="ORF">M6B38_411420</name>
</gene>
<dbReference type="Proteomes" id="UP001140949">
    <property type="component" value="Unassembled WGS sequence"/>
</dbReference>
<accession>A0AAX6DZP6</accession>
<evidence type="ECO:0000256" key="11">
    <source>
        <dbReference type="SAM" id="Coils"/>
    </source>
</evidence>
<dbReference type="EMBL" id="JANAVB010027997">
    <property type="protein sequence ID" value="KAJ6817154.1"/>
    <property type="molecule type" value="Genomic_DNA"/>
</dbReference>
<evidence type="ECO:0000259" key="13">
    <source>
        <dbReference type="PROSITE" id="PS51005"/>
    </source>
</evidence>
<keyword evidence="16" id="KW-1185">Reference proteome</keyword>
<dbReference type="Pfam" id="PF02365">
    <property type="entry name" value="NAM"/>
    <property type="match status" value="2"/>
</dbReference>
<evidence type="ECO:0000256" key="10">
    <source>
        <dbReference type="ARBA" id="ARBA00023242"/>
    </source>
</evidence>
<dbReference type="InterPro" id="IPR003441">
    <property type="entry name" value="NAC-dom"/>
</dbReference>
<evidence type="ECO:0000256" key="12">
    <source>
        <dbReference type="SAM" id="MobiDB-lite"/>
    </source>
</evidence>